<name>X1D1J4_9ZZZZ</name>
<evidence type="ECO:0008006" key="2">
    <source>
        <dbReference type="Google" id="ProtNLM"/>
    </source>
</evidence>
<proteinExistence type="predicted"/>
<dbReference type="EMBL" id="BART01020264">
    <property type="protein sequence ID" value="GAH02130.1"/>
    <property type="molecule type" value="Genomic_DNA"/>
</dbReference>
<gene>
    <name evidence="1" type="ORF">S01H4_37683</name>
</gene>
<protein>
    <recommendedName>
        <fullName evidence="2">DAHP synthetase I/KDSA domain-containing protein</fullName>
    </recommendedName>
</protein>
<comment type="caution">
    <text evidence="1">The sequence shown here is derived from an EMBL/GenBank/DDBJ whole genome shotgun (WGS) entry which is preliminary data.</text>
</comment>
<feature type="non-terminal residue" evidence="1">
    <location>
        <position position="47"/>
    </location>
</feature>
<evidence type="ECO:0000313" key="1">
    <source>
        <dbReference type="EMBL" id="GAH02130.1"/>
    </source>
</evidence>
<reference evidence="1" key="1">
    <citation type="journal article" date="2014" name="Front. Microbiol.">
        <title>High frequency of phylogenetically diverse reductive dehalogenase-homologous genes in deep subseafloor sedimentary metagenomes.</title>
        <authorList>
            <person name="Kawai M."/>
            <person name="Futagami T."/>
            <person name="Toyoda A."/>
            <person name="Takaki Y."/>
            <person name="Nishi S."/>
            <person name="Hori S."/>
            <person name="Arai W."/>
            <person name="Tsubouchi T."/>
            <person name="Morono Y."/>
            <person name="Uchiyama I."/>
            <person name="Ito T."/>
            <person name="Fujiyama A."/>
            <person name="Inagaki F."/>
            <person name="Takami H."/>
        </authorList>
    </citation>
    <scope>NUCLEOTIDE SEQUENCE</scope>
    <source>
        <strain evidence="1">Expedition CK06-06</strain>
    </source>
</reference>
<dbReference type="AlphaFoldDB" id="X1D1J4"/>
<accession>X1D1J4</accession>
<organism evidence="1">
    <name type="scientific">marine sediment metagenome</name>
    <dbReference type="NCBI Taxonomy" id="412755"/>
    <lineage>
        <taxon>unclassified sequences</taxon>
        <taxon>metagenomes</taxon>
        <taxon>ecological metagenomes</taxon>
    </lineage>
</organism>
<sequence length="47" mass="5346">MENKKEKLERIKDKDTVKLIEEGYITVIAGPCAIESWEQLDAIAKVV</sequence>